<dbReference type="Proteomes" id="UP000191680">
    <property type="component" value="Unassembled WGS sequence"/>
</dbReference>
<protein>
    <recommendedName>
        <fullName evidence="3">Macroglobulin domain-containing protein</fullName>
    </recommendedName>
</protein>
<name>A0A1V6LSL0_9FLAO</name>
<organism evidence="1 2">
    <name type="scientific">Croceivirga radicis</name>
    <dbReference type="NCBI Taxonomy" id="1929488"/>
    <lineage>
        <taxon>Bacteria</taxon>
        <taxon>Pseudomonadati</taxon>
        <taxon>Bacteroidota</taxon>
        <taxon>Flavobacteriia</taxon>
        <taxon>Flavobacteriales</taxon>
        <taxon>Flavobacteriaceae</taxon>
        <taxon>Croceivirga</taxon>
    </lineage>
</organism>
<dbReference type="RefSeq" id="WP_080318929.1">
    <property type="nucleotide sequence ID" value="NZ_MTBC01000004.1"/>
</dbReference>
<dbReference type="EMBL" id="MTBC01000004">
    <property type="protein sequence ID" value="OQD43152.1"/>
    <property type="molecule type" value="Genomic_DNA"/>
</dbReference>
<accession>A0A1V6LSL0</accession>
<evidence type="ECO:0000313" key="1">
    <source>
        <dbReference type="EMBL" id="OQD43152.1"/>
    </source>
</evidence>
<gene>
    <name evidence="1" type="ORF">BUL40_08680</name>
</gene>
<evidence type="ECO:0008006" key="3">
    <source>
        <dbReference type="Google" id="ProtNLM"/>
    </source>
</evidence>
<reference evidence="1 2" key="1">
    <citation type="submission" date="2016-12" db="EMBL/GenBank/DDBJ databases">
        <authorList>
            <person name="Song W.-J."/>
            <person name="Kurnit D.M."/>
        </authorList>
    </citation>
    <scope>NUCLEOTIDE SEQUENCE [LARGE SCALE GENOMIC DNA]</scope>
    <source>
        <strain evidence="1 2">HSG9</strain>
    </source>
</reference>
<evidence type="ECO:0000313" key="2">
    <source>
        <dbReference type="Proteomes" id="UP000191680"/>
    </source>
</evidence>
<proteinExistence type="predicted"/>
<sequence>MKRSLYIITFFLIGTLNVLGQNQAKMANLSQKASIESIYVHYSNNLLLTGEYLFFRIDVINKKQSNYSNLSKLGYVELLSAKGDRIAIKKVTIKDGMGDGDIFIPTNTPSGYYKLIGYTKATRSGQFSTFFKDDIVIINPYTNEQKVFWPNNESTVDGNLEDLKSGAKLDNNSNRNPIELQLNKSVFSTRDRVELHLEAPKNLQGSYSLSVRKLTNSLTYSIKKNPFNAGLKNEKAINENNKVIPEVRSEIIQGTLRALNNEVSAANRKIAFSLPGFNNEFRIVNTDNNGDFAFNLEGRNLESNLFYKILDGQIQDFKIEIENLPILEVAEEEIPPFILTPDMENSITKRSVYNQIENAFYGLKPDTVLLENVKISEFGNKFISYELDEYTRFPSFKETLVEVVDNAWITNQGGKSSIFVRDTDATRETVGYEPLVVVDGLYVTDHQSVINYPASKIKTIKVFRNQYTFGGTIYQGIFQIETFEKDFFNLYADLYANLELLRPDVPKKRFKQLYGKEQEKSIIPDFRHQLYWNPDLRVKNAITVDYFFTSDVPGEYVIELEGFSDNLSPIRSVKKFTVK</sequence>
<dbReference type="OrthoDB" id="679547at2"/>
<comment type="caution">
    <text evidence="1">The sequence shown here is derived from an EMBL/GenBank/DDBJ whole genome shotgun (WGS) entry which is preliminary data.</text>
</comment>
<keyword evidence="2" id="KW-1185">Reference proteome</keyword>
<dbReference type="AlphaFoldDB" id="A0A1V6LSL0"/>